<evidence type="ECO:0000313" key="1">
    <source>
        <dbReference type="EMBL" id="JAP09200.1"/>
    </source>
</evidence>
<accession>A0A0V0GPI5</accession>
<protein>
    <submittedName>
        <fullName evidence="1">Putative ovule protein</fullName>
    </submittedName>
</protein>
<feature type="non-terminal residue" evidence="1">
    <location>
        <position position="1"/>
    </location>
</feature>
<reference evidence="1" key="1">
    <citation type="submission" date="2015-12" db="EMBL/GenBank/DDBJ databases">
        <title>Gene expression during late stages of embryo sac development: a critical building block for successful pollen-pistil interactions.</title>
        <authorList>
            <person name="Liu Y."/>
            <person name="Joly V."/>
            <person name="Sabar M."/>
            <person name="Matton D.P."/>
        </authorList>
    </citation>
    <scope>NUCLEOTIDE SEQUENCE</scope>
</reference>
<name>A0A0V0GPI5_SOLCH</name>
<sequence length="68" mass="7748">FLIKGYAERLMRVEKRERLRLRVEMRERSTGCLERPLLALRLLPSIAAARLSSPSSVALGSYLVDSFV</sequence>
<dbReference type="AlphaFoldDB" id="A0A0V0GPI5"/>
<organism evidence="1">
    <name type="scientific">Solanum chacoense</name>
    <name type="common">Chaco potato</name>
    <dbReference type="NCBI Taxonomy" id="4108"/>
    <lineage>
        <taxon>Eukaryota</taxon>
        <taxon>Viridiplantae</taxon>
        <taxon>Streptophyta</taxon>
        <taxon>Embryophyta</taxon>
        <taxon>Tracheophyta</taxon>
        <taxon>Spermatophyta</taxon>
        <taxon>Magnoliopsida</taxon>
        <taxon>eudicotyledons</taxon>
        <taxon>Gunneridae</taxon>
        <taxon>Pentapetalae</taxon>
        <taxon>asterids</taxon>
        <taxon>lamiids</taxon>
        <taxon>Solanales</taxon>
        <taxon>Solanaceae</taxon>
        <taxon>Solanoideae</taxon>
        <taxon>Solaneae</taxon>
        <taxon>Solanum</taxon>
    </lineage>
</organism>
<proteinExistence type="predicted"/>
<dbReference type="EMBL" id="GEDG01035454">
    <property type="protein sequence ID" value="JAP09200.1"/>
    <property type="molecule type" value="Transcribed_RNA"/>
</dbReference>